<protein>
    <recommendedName>
        <fullName evidence="2">IrrE N-terminal-like domain-containing protein</fullName>
    </recommendedName>
</protein>
<name>A0A380TBP3_9ZZZZ</name>
<accession>A0A380TBP3</accession>
<gene>
    <name evidence="1" type="ORF">DF3PB_2160002</name>
</gene>
<organism evidence="1">
    <name type="scientific">metagenome</name>
    <dbReference type="NCBI Taxonomy" id="256318"/>
    <lineage>
        <taxon>unclassified sequences</taxon>
        <taxon>metagenomes</taxon>
    </lineage>
</organism>
<proteinExistence type="predicted"/>
<reference evidence="1" key="1">
    <citation type="submission" date="2018-07" db="EMBL/GenBank/DDBJ databases">
        <authorList>
            <person name="Quirk P.G."/>
            <person name="Krulwich T.A."/>
        </authorList>
    </citation>
    <scope>NUCLEOTIDE SEQUENCE</scope>
</reference>
<dbReference type="EMBL" id="UIDG01000131">
    <property type="protein sequence ID" value="SUS05835.1"/>
    <property type="molecule type" value="Genomic_DNA"/>
</dbReference>
<sequence>MSPLDIIAGWERLDEGGPEERACFGMVTIRCGSKLLSEGLDGFVDCRRDGPLVSNYHLAEWLTWNWWRLTSEPRRQPETADWAFSHRLPTIGEGYIWPNITIWSDLERTCLLAEPSRKQGFASFRSTADWTVVLPTPAFAHAVERYVGQIQGQLRARTVAQTNLDRIWDELREERNDPDLARRRRLEALLGSEPDEAVPAILDQLVEDTPKLGLQAIDEVAADPPTGRQVPGFRELNEIADSAGSDANPADAVRLESLVSLPSSADAPAWKRGSVAAQALRRQESPGHEPLSDERLANLAGVSGNVLGERSSTSSFSFALDKSQTKGRVVLRSKWRTGRRFELARLLGDRIAVATGERLLPATRSYTYRQKLQRAFAAEFLCPFEGLTAQLDGDYSDEAIDAAANHFDVSPLTVRTLLVNHGWLPREDMDQDLGVPAAA</sequence>
<evidence type="ECO:0000313" key="1">
    <source>
        <dbReference type="EMBL" id="SUS05835.1"/>
    </source>
</evidence>
<evidence type="ECO:0008006" key="2">
    <source>
        <dbReference type="Google" id="ProtNLM"/>
    </source>
</evidence>
<dbReference type="AlphaFoldDB" id="A0A380TBP3"/>